<dbReference type="InterPro" id="IPR050628">
    <property type="entry name" value="SNF2_RAD54_helicase_TF"/>
</dbReference>
<dbReference type="GO" id="GO:0016787">
    <property type="term" value="F:hydrolase activity"/>
    <property type="evidence" value="ECO:0007669"/>
    <property type="project" value="UniProtKB-KW"/>
</dbReference>
<evidence type="ECO:0000313" key="4">
    <source>
        <dbReference type="EMBL" id="KAK1856822.1"/>
    </source>
</evidence>
<evidence type="ECO:0000256" key="3">
    <source>
        <dbReference type="ARBA" id="ARBA00022840"/>
    </source>
</evidence>
<evidence type="ECO:0000313" key="5">
    <source>
        <dbReference type="Proteomes" id="UP001243330"/>
    </source>
</evidence>
<keyword evidence="3" id="KW-0067">ATP-binding</keyword>
<keyword evidence="5" id="KW-1185">Reference proteome</keyword>
<gene>
    <name evidence="4" type="ORF">CCHR01_00585</name>
</gene>
<organism evidence="4 5">
    <name type="scientific">Colletotrichum chrysophilum</name>
    <dbReference type="NCBI Taxonomy" id="1836956"/>
    <lineage>
        <taxon>Eukaryota</taxon>
        <taxon>Fungi</taxon>
        <taxon>Dikarya</taxon>
        <taxon>Ascomycota</taxon>
        <taxon>Pezizomycotina</taxon>
        <taxon>Sordariomycetes</taxon>
        <taxon>Hypocreomycetidae</taxon>
        <taxon>Glomerellales</taxon>
        <taxon>Glomerellaceae</taxon>
        <taxon>Colletotrichum</taxon>
        <taxon>Colletotrichum gloeosporioides species complex</taxon>
    </lineage>
</organism>
<dbReference type="InterPro" id="IPR027417">
    <property type="entry name" value="P-loop_NTPase"/>
</dbReference>
<evidence type="ECO:0000256" key="1">
    <source>
        <dbReference type="ARBA" id="ARBA00022741"/>
    </source>
</evidence>
<proteinExistence type="predicted"/>
<keyword evidence="1" id="KW-0547">Nucleotide-binding</keyword>
<dbReference type="SUPFAM" id="SSF52540">
    <property type="entry name" value="P-loop containing nucleoside triphosphate hydrolases"/>
    <property type="match status" value="1"/>
</dbReference>
<dbReference type="Gene3D" id="3.40.50.300">
    <property type="entry name" value="P-loop containing nucleotide triphosphate hydrolases"/>
    <property type="match status" value="1"/>
</dbReference>
<keyword evidence="2" id="KW-0378">Hydrolase</keyword>
<dbReference type="AlphaFoldDB" id="A0AAD9B085"/>
<accession>A0AAD9B085</accession>
<dbReference type="EMBL" id="JAQOWY010000005">
    <property type="protein sequence ID" value="KAK1856822.1"/>
    <property type="molecule type" value="Genomic_DNA"/>
</dbReference>
<dbReference type="Proteomes" id="UP001243330">
    <property type="component" value="Unassembled WGS sequence"/>
</dbReference>
<name>A0AAD9B085_9PEZI</name>
<protein>
    <submittedName>
        <fullName evidence="4">Transcription termination factor 2</fullName>
    </submittedName>
</protein>
<comment type="caution">
    <text evidence="4">The sequence shown here is derived from an EMBL/GenBank/DDBJ whole genome shotgun (WGS) entry which is preliminary data.</text>
</comment>
<dbReference type="GO" id="GO:0005524">
    <property type="term" value="F:ATP binding"/>
    <property type="evidence" value="ECO:0007669"/>
    <property type="project" value="UniProtKB-KW"/>
</dbReference>
<sequence>MVEEQAIARVHRLGQHNAVSVARFVMKGTIERKVLERQTRKKVLADLVLGRERIKEGENGKKQLAVSLEVT</sequence>
<dbReference type="GO" id="GO:0008094">
    <property type="term" value="F:ATP-dependent activity, acting on DNA"/>
    <property type="evidence" value="ECO:0007669"/>
    <property type="project" value="TreeGrafter"/>
</dbReference>
<dbReference type="GO" id="GO:0005634">
    <property type="term" value="C:nucleus"/>
    <property type="evidence" value="ECO:0007669"/>
    <property type="project" value="TreeGrafter"/>
</dbReference>
<dbReference type="GO" id="GO:0006281">
    <property type="term" value="P:DNA repair"/>
    <property type="evidence" value="ECO:0007669"/>
    <property type="project" value="TreeGrafter"/>
</dbReference>
<dbReference type="PANTHER" id="PTHR45626">
    <property type="entry name" value="TRANSCRIPTION TERMINATION FACTOR 2-RELATED"/>
    <property type="match status" value="1"/>
</dbReference>
<reference evidence="4" key="1">
    <citation type="submission" date="2023-01" db="EMBL/GenBank/DDBJ databases">
        <title>Colletotrichum chrysophilum M932 genome sequence.</title>
        <authorList>
            <person name="Baroncelli R."/>
        </authorList>
    </citation>
    <scope>NUCLEOTIDE SEQUENCE</scope>
    <source>
        <strain evidence="4">M932</strain>
    </source>
</reference>
<evidence type="ECO:0000256" key="2">
    <source>
        <dbReference type="ARBA" id="ARBA00022801"/>
    </source>
</evidence>